<dbReference type="Proteomes" id="UP001207468">
    <property type="component" value="Unassembled WGS sequence"/>
</dbReference>
<dbReference type="EMBL" id="JAGFNK010000043">
    <property type="protein sequence ID" value="KAI9510389.1"/>
    <property type="molecule type" value="Genomic_DNA"/>
</dbReference>
<reference evidence="1" key="1">
    <citation type="submission" date="2021-03" db="EMBL/GenBank/DDBJ databases">
        <title>Evolutionary priming and transition to the ectomycorrhizal habit in an iconic lineage of mushroom-forming fungi: is preadaptation a requirement?</title>
        <authorList>
            <consortium name="DOE Joint Genome Institute"/>
            <person name="Looney B.P."/>
            <person name="Miyauchi S."/>
            <person name="Morin E."/>
            <person name="Drula E."/>
            <person name="Courty P.E."/>
            <person name="Chicoki N."/>
            <person name="Fauchery L."/>
            <person name="Kohler A."/>
            <person name="Kuo A."/>
            <person name="LaButti K."/>
            <person name="Pangilinan J."/>
            <person name="Lipzen A."/>
            <person name="Riley R."/>
            <person name="Andreopoulos W."/>
            <person name="He G."/>
            <person name="Johnson J."/>
            <person name="Barry K.W."/>
            <person name="Grigoriev I.V."/>
            <person name="Nagy L."/>
            <person name="Hibbett D."/>
            <person name="Henrissat B."/>
            <person name="Matheny P.B."/>
            <person name="Labbe J."/>
            <person name="Martin A.F."/>
        </authorList>
    </citation>
    <scope>NUCLEOTIDE SEQUENCE</scope>
    <source>
        <strain evidence="1">BPL698</strain>
    </source>
</reference>
<keyword evidence="2" id="KW-1185">Reference proteome</keyword>
<name>A0ACC0UH58_9AGAM</name>
<organism evidence="1 2">
    <name type="scientific">Russula earlei</name>
    <dbReference type="NCBI Taxonomy" id="71964"/>
    <lineage>
        <taxon>Eukaryota</taxon>
        <taxon>Fungi</taxon>
        <taxon>Dikarya</taxon>
        <taxon>Basidiomycota</taxon>
        <taxon>Agaricomycotina</taxon>
        <taxon>Agaricomycetes</taxon>
        <taxon>Russulales</taxon>
        <taxon>Russulaceae</taxon>
        <taxon>Russula</taxon>
    </lineage>
</organism>
<protein>
    <submittedName>
        <fullName evidence="1">Uncharacterized protein</fullName>
    </submittedName>
</protein>
<proteinExistence type="predicted"/>
<accession>A0ACC0UH58</accession>
<comment type="caution">
    <text evidence="1">The sequence shown here is derived from an EMBL/GenBank/DDBJ whole genome shotgun (WGS) entry which is preliminary data.</text>
</comment>
<sequence length="231" mass="26621">MANHNDPSVIAQDSWTMAKLFLALDGLYMWEFFTTLDYEWSVIQKRRPYRWTIWLYSLTRVTTLIAVVMDLISLDVTHPINCQIFAYMAIATASLLIVLRVYSEARRLTTLSSIVNRRLFIMLLCTDIVLLLIMLVGLLRWHLGDGDDSPLARFLWIQGLVWFLIATVSYFLPVVFISLNINGKYIALVQRHILIELDSDQITSSIQPHDQLHDEPHGRNVQDGVESGIEK</sequence>
<evidence type="ECO:0000313" key="1">
    <source>
        <dbReference type="EMBL" id="KAI9510389.1"/>
    </source>
</evidence>
<gene>
    <name evidence="1" type="ORF">F5148DRAFT_1336884</name>
</gene>
<evidence type="ECO:0000313" key="2">
    <source>
        <dbReference type="Proteomes" id="UP001207468"/>
    </source>
</evidence>